<evidence type="ECO:0000256" key="1">
    <source>
        <dbReference type="ARBA" id="ARBA00022468"/>
    </source>
</evidence>
<dbReference type="Proteomes" id="UP000054721">
    <property type="component" value="Unassembled WGS sequence"/>
</dbReference>
<dbReference type="EMBL" id="JYDW01000219">
    <property type="protein sequence ID" value="KRZ51643.1"/>
    <property type="molecule type" value="Genomic_DNA"/>
</dbReference>
<dbReference type="GO" id="GO:0007165">
    <property type="term" value="P:signal transduction"/>
    <property type="evidence" value="ECO:0007669"/>
    <property type="project" value="InterPro"/>
</dbReference>
<accession>A0A0V1KWG0</accession>
<proteinExistence type="predicted"/>
<sequence>MFNIEEDIVQAMVSSFFDKTQIMAESDIDKINEQIKKLDVVDGGTFSIAGKGLFYDDDDKIDNLVKSLKDASFEKLNLSGNSIGIKAAAAIGDVLKLNSSIKSKQNFNYTLCAMFGCQELHLSDLFTRRTLDEIPNCLKHIFDAIVESGAKIEMLDLSDSAFGKIGADELVRFFSSPSAWSLHTLLLHNNGLGIGGGQVIANALKTAHYNSKMANVKFNLKTVVIGRNRLENAGAMALADAFQTIGTLEEIVMPQNGITGPGITELLKAFSKNPSLKKIDLSDNTFSKDAAFSLKDMLKQLKQLEFVNFDDCLLRNHCAEHLAQGLALASPNLSEIHLNGCEFDTSAGSQILLSLKSKTSLSKINLNYNQFGEKGVEVIKNIASDLGLADFLGSLSEDDGSYQSGSGEEEEEDDDDDDDDEEEDEEEMSEEEFVVVESNSLNIYSPTELIEMLQTEPKLEHLLALQDEHTKEEFLKILTLKKDNMDFCAKTIIGLSSVLTPDCSEEDKNLCLSIWQWISDTLIDQEEVELFVNSLVLHIHLIRALPGMESKFQLYGIYDMLFYVAKEKLFSPIFYDVLKFFIKRKCPRVEDIDSKKLLDVVESLSSRT</sequence>
<evidence type="ECO:0000256" key="4">
    <source>
        <dbReference type="SAM" id="MobiDB-lite"/>
    </source>
</evidence>
<dbReference type="GO" id="GO:0048471">
    <property type="term" value="C:perinuclear region of cytoplasm"/>
    <property type="evidence" value="ECO:0007669"/>
    <property type="project" value="TreeGrafter"/>
</dbReference>
<dbReference type="GO" id="GO:0006913">
    <property type="term" value="P:nucleocytoplasmic transport"/>
    <property type="evidence" value="ECO:0007669"/>
    <property type="project" value="TreeGrafter"/>
</dbReference>
<dbReference type="STRING" id="6335.A0A0V1KWG0"/>
<dbReference type="InterPro" id="IPR036720">
    <property type="entry name" value="RanGAP1_C_sf"/>
</dbReference>
<evidence type="ECO:0000256" key="3">
    <source>
        <dbReference type="ARBA" id="ARBA00022737"/>
    </source>
</evidence>
<protein>
    <submittedName>
        <fullName evidence="5">Ran GTPase-activating protein 1</fullName>
    </submittedName>
</protein>
<dbReference type="InterPro" id="IPR032675">
    <property type="entry name" value="LRR_dom_sf"/>
</dbReference>
<organism evidence="5 6">
    <name type="scientific">Trichinella nativa</name>
    <dbReference type="NCBI Taxonomy" id="6335"/>
    <lineage>
        <taxon>Eukaryota</taxon>
        <taxon>Metazoa</taxon>
        <taxon>Ecdysozoa</taxon>
        <taxon>Nematoda</taxon>
        <taxon>Enoplea</taxon>
        <taxon>Dorylaimia</taxon>
        <taxon>Trichinellida</taxon>
        <taxon>Trichinellidae</taxon>
        <taxon>Trichinella</taxon>
    </lineage>
</organism>
<feature type="region of interest" description="Disordered" evidence="4">
    <location>
        <begin position="398"/>
        <end position="432"/>
    </location>
</feature>
<dbReference type="GO" id="GO:0005829">
    <property type="term" value="C:cytosol"/>
    <property type="evidence" value="ECO:0007669"/>
    <property type="project" value="TreeGrafter"/>
</dbReference>
<dbReference type="AlphaFoldDB" id="A0A0V1KWG0"/>
<reference evidence="5 6" key="1">
    <citation type="submission" date="2015-05" db="EMBL/GenBank/DDBJ databases">
        <title>Evolution of Trichinella species and genotypes.</title>
        <authorList>
            <person name="Korhonen P.K."/>
            <person name="Edoardo P."/>
            <person name="Giuseppe L.R."/>
            <person name="Gasser R.B."/>
        </authorList>
    </citation>
    <scope>NUCLEOTIDE SEQUENCE [LARGE SCALE GENOMIC DNA]</scope>
    <source>
        <strain evidence="5">ISS10</strain>
    </source>
</reference>
<dbReference type="Gene3D" id="1.25.40.200">
    <property type="entry name" value="Ran-GTPase activating protein 1, C-terminal domain"/>
    <property type="match status" value="1"/>
</dbReference>
<feature type="compositionally biased region" description="Acidic residues" evidence="4">
    <location>
        <begin position="407"/>
        <end position="432"/>
    </location>
</feature>
<dbReference type="InterPro" id="IPR001611">
    <property type="entry name" value="Leu-rich_rpt"/>
</dbReference>
<gene>
    <name evidence="5" type="primary">rangap1</name>
    <name evidence="5" type="ORF">T02_4718</name>
</gene>
<keyword evidence="1" id="KW-0343">GTPase activation</keyword>
<dbReference type="GO" id="GO:0031267">
    <property type="term" value="F:small GTPase binding"/>
    <property type="evidence" value="ECO:0007669"/>
    <property type="project" value="TreeGrafter"/>
</dbReference>
<dbReference type="GO" id="GO:0005634">
    <property type="term" value="C:nucleus"/>
    <property type="evidence" value="ECO:0007669"/>
    <property type="project" value="TreeGrafter"/>
</dbReference>
<dbReference type="Gene3D" id="3.80.10.10">
    <property type="entry name" value="Ribonuclease Inhibitor"/>
    <property type="match status" value="1"/>
</dbReference>
<dbReference type="GO" id="GO:0005096">
    <property type="term" value="F:GTPase activator activity"/>
    <property type="evidence" value="ECO:0007669"/>
    <property type="project" value="UniProtKB-KW"/>
</dbReference>
<dbReference type="SUPFAM" id="SSF69099">
    <property type="entry name" value="Ran-GTPase activating protein 1 (RanGAP1), C-terminal domain"/>
    <property type="match status" value="1"/>
</dbReference>
<dbReference type="OrthoDB" id="184583at2759"/>
<dbReference type="SUPFAM" id="SSF52047">
    <property type="entry name" value="RNI-like"/>
    <property type="match status" value="1"/>
</dbReference>
<keyword evidence="6" id="KW-1185">Reference proteome</keyword>
<evidence type="ECO:0000313" key="6">
    <source>
        <dbReference type="Proteomes" id="UP000054721"/>
    </source>
</evidence>
<dbReference type="CDD" id="cd00116">
    <property type="entry name" value="LRR_RI"/>
    <property type="match status" value="1"/>
</dbReference>
<evidence type="ECO:0000256" key="2">
    <source>
        <dbReference type="ARBA" id="ARBA00022614"/>
    </source>
</evidence>
<dbReference type="PANTHER" id="PTHR24113:SF12">
    <property type="entry name" value="RAN GTPASE-ACTIVATING PROTEIN 1"/>
    <property type="match status" value="1"/>
</dbReference>
<dbReference type="InterPro" id="IPR027038">
    <property type="entry name" value="RanGap"/>
</dbReference>
<keyword evidence="3" id="KW-0677">Repeat</keyword>
<dbReference type="Pfam" id="PF13516">
    <property type="entry name" value="LRR_6"/>
    <property type="match status" value="2"/>
</dbReference>
<dbReference type="SMART" id="SM00368">
    <property type="entry name" value="LRR_RI"/>
    <property type="match status" value="8"/>
</dbReference>
<evidence type="ECO:0000313" key="5">
    <source>
        <dbReference type="EMBL" id="KRZ51643.1"/>
    </source>
</evidence>
<dbReference type="PANTHER" id="PTHR24113">
    <property type="entry name" value="RAN GTPASE-ACTIVATING PROTEIN 1"/>
    <property type="match status" value="1"/>
</dbReference>
<name>A0A0V1KWG0_9BILA</name>
<keyword evidence="2" id="KW-0433">Leucine-rich repeat</keyword>
<comment type="caution">
    <text evidence="5">The sequence shown here is derived from an EMBL/GenBank/DDBJ whole genome shotgun (WGS) entry which is preliminary data.</text>
</comment>